<reference evidence="4 5" key="1">
    <citation type="submission" date="2016-02" db="EMBL/GenBank/DDBJ databases">
        <title>Genome analysis of coral dinoflagellate symbionts highlights evolutionary adaptations to a symbiotic lifestyle.</title>
        <authorList>
            <person name="Aranda M."/>
            <person name="Li Y."/>
            <person name="Liew Y.J."/>
            <person name="Baumgarten S."/>
            <person name="Simakov O."/>
            <person name="Wilson M."/>
            <person name="Piel J."/>
            <person name="Ashoor H."/>
            <person name="Bougouffa S."/>
            <person name="Bajic V.B."/>
            <person name="Ryu T."/>
            <person name="Ravasi T."/>
            <person name="Bayer T."/>
            <person name="Micklem G."/>
            <person name="Kim H."/>
            <person name="Bhak J."/>
            <person name="Lajeunesse T.C."/>
            <person name="Voolstra C.R."/>
        </authorList>
    </citation>
    <scope>NUCLEOTIDE SEQUENCE [LARGE SCALE GENOMIC DNA]</scope>
    <source>
        <strain evidence="4 5">CCMP2467</strain>
    </source>
</reference>
<comment type="caution">
    <text evidence="4">The sequence shown here is derived from an EMBL/GenBank/DDBJ whole genome shotgun (WGS) entry which is preliminary data.</text>
</comment>
<dbReference type="Proteomes" id="UP000186817">
    <property type="component" value="Unassembled WGS sequence"/>
</dbReference>
<keyword evidence="2 4" id="KW-0808">Transferase</keyword>
<feature type="region of interest" description="Disordered" evidence="3">
    <location>
        <begin position="282"/>
        <end position="318"/>
    </location>
</feature>
<name>A0A1Q9C091_SYMMI</name>
<dbReference type="Pfam" id="PF00201">
    <property type="entry name" value="UDPGT"/>
    <property type="match status" value="1"/>
</dbReference>
<dbReference type="OrthoDB" id="425722at2759"/>
<evidence type="ECO:0000256" key="3">
    <source>
        <dbReference type="SAM" id="MobiDB-lite"/>
    </source>
</evidence>
<dbReference type="EMBL" id="LSRX01002056">
    <property type="protein sequence ID" value="OLP76332.1"/>
    <property type="molecule type" value="Genomic_DNA"/>
</dbReference>
<dbReference type="Gene3D" id="3.40.50.2000">
    <property type="entry name" value="Glycogen Phosphorylase B"/>
    <property type="match status" value="1"/>
</dbReference>
<feature type="region of interest" description="Disordered" evidence="3">
    <location>
        <begin position="156"/>
        <end position="184"/>
    </location>
</feature>
<keyword evidence="1" id="KW-0328">Glycosyltransferase</keyword>
<dbReference type="InterPro" id="IPR050271">
    <property type="entry name" value="UDP-glycosyltransferase"/>
</dbReference>
<evidence type="ECO:0000313" key="4">
    <source>
        <dbReference type="EMBL" id="OLP76332.1"/>
    </source>
</evidence>
<keyword evidence="5" id="KW-1185">Reference proteome</keyword>
<dbReference type="PANTHER" id="PTHR48043">
    <property type="entry name" value="EG:EG0003.4 PROTEIN-RELATED"/>
    <property type="match status" value="1"/>
</dbReference>
<sequence length="764" mass="82937">MPPGSDSETWDSFEPSKVGPALLMCSAIYVRHAVPSLLKYFQEIYPDLVVYCPHLCAFAHLAARLLRIRSVSLLPWTSSDCQGRLRIHLWAVLHSWIQCPSQVFVTVCRMRVLCDASVQKYRINEQAIVVSRIAWAQRDILPDRLSRFPGQRMASLWSDSEDEQRGTTSSTPRPPAGPPPPQGMLSVQITTAVGDTIQRFWHFQGPMLTGLRGRLTQCHGITIEVRPMAQHELEMRDTLYFGDEADATAPETGRSRMTEEETEAILPGRVSPDMAEIVEDDADGGVETTGEGDRAGSDLEGTGRANVDAKAKPKPKISQTRVIQNLNHRYIPMQGRVARGELSTEVLDIICVQETRWHYDANWVGPDYHFFHSAGLAKEEVNGGGITTLPGPGSMEKIVQTGGLTGAEFCKLLSENSPQLEAIEALKKDLELPDLTLNTSLPLHGDHYSDLNLVTTTEELADEWADDAATYAAQGCFAECSYVVATRRCDTSISSYILCCHAGKAFAFVGPLIDVAGAKRCAGFLKEVEELLPKRSSEESLKLHGRSSAVDEEFPMDVVESAVAAGRSIVLVSMGTVITGDSSNHGWEATDGSSMTGRQLCQAVFKAVFAELGDPAEGGGNLLVVAVGPQADALEGVEVPANALCRNTLPQVDILRLKPRVFVTHGGQNSFMESMFAGTPLVVCPGFADQPANGAKAQAMKVGLCVDRPVSEEAAARYEGDVRDALRQVSEVPAFKHSADRVAQGLREAGGVDRAIQLLIEGRA</sequence>
<dbReference type="SUPFAM" id="SSF53756">
    <property type="entry name" value="UDP-Glycosyltransferase/glycogen phosphorylase"/>
    <property type="match status" value="1"/>
</dbReference>
<dbReference type="GO" id="GO:0008194">
    <property type="term" value="F:UDP-glycosyltransferase activity"/>
    <property type="evidence" value="ECO:0007669"/>
    <property type="project" value="InterPro"/>
</dbReference>
<protein>
    <submittedName>
        <fullName evidence="4">Putative UDP-glucosyltransferase YojK</fullName>
    </submittedName>
</protein>
<evidence type="ECO:0000256" key="1">
    <source>
        <dbReference type="ARBA" id="ARBA00022676"/>
    </source>
</evidence>
<feature type="compositionally biased region" description="Pro residues" evidence="3">
    <location>
        <begin position="172"/>
        <end position="182"/>
    </location>
</feature>
<evidence type="ECO:0000256" key="2">
    <source>
        <dbReference type="ARBA" id="ARBA00022679"/>
    </source>
</evidence>
<proteinExistence type="predicted"/>
<evidence type="ECO:0000313" key="5">
    <source>
        <dbReference type="Proteomes" id="UP000186817"/>
    </source>
</evidence>
<dbReference type="PANTHER" id="PTHR48043:SF145">
    <property type="entry name" value="FI06409P-RELATED"/>
    <property type="match status" value="1"/>
</dbReference>
<dbReference type="AlphaFoldDB" id="A0A1Q9C091"/>
<accession>A0A1Q9C091</accession>
<dbReference type="InterPro" id="IPR002213">
    <property type="entry name" value="UDP_glucos_trans"/>
</dbReference>
<organism evidence="4 5">
    <name type="scientific">Symbiodinium microadriaticum</name>
    <name type="common">Dinoflagellate</name>
    <name type="synonym">Zooxanthella microadriatica</name>
    <dbReference type="NCBI Taxonomy" id="2951"/>
    <lineage>
        <taxon>Eukaryota</taxon>
        <taxon>Sar</taxon>
        <taxon>Alveolata</taxon>
        <taxon>Dinophyceae</taxon>
        <taxon>Suessiales</taxon>
        <taxon>Symbiodiniaceae</taxon>
        <taxon>Symbiodinium</taxon>
    </lineage>
</organism>
<gene>
    <name evidence="4" type="primary">yojK</name>
    <name evidence="4" type="ORF">AK812_SmicGene43748</name>
</gene>